<dbReference type="Proteomes" id="UP001164746">
    <property type="component" value="Chromosome 12"/>
</dbReference>
<proteinExistence type="predicted"/>
<gene>
    <name evidence="2" type="ORF">MAR_015286</name>
</gene>
<reference evidence="2" key="1">
    <citation type="submission" date="2022-11" db="EMBL/GenBank/DDBJ databases">
        <title>Centuries of genome instability and evolution in soft-shell clam transmissible cancer (bioRxiv).</title>
        <authorList>
            <person name="Hart S.F.M."/>
            <person name="Yonemitsu M.A."/>
            <person name="Giersch R.M."/>
            <person name="Beal B.F."/>
            <person name="Arriagada G."/>
            <person name="Davis B.W."/>
            <person name="Ostrander E.A."/>
            <person name="Goff S.P."/>
            <person name="Metzger M.J."/>
        </authorList>
    </citation>
    <scope>NUCLEOTIDE SEQUENCE</scope>
    <source>
        <strain evidence="2">MELC-2E11</strain>
        <tissue evidence="2">Siphon/mantle</tissue>
    </source>
</reference>
<evidence type="ECO:0000313" key="3">
    <source>
        <dbReference type="Proteomes" id="UP001164746"/>
    </source>
</evidence>
<feature type="region of interest" description="Disordered" evidence="1">
    <location>
        <begin position="36"/>
        <end position="69"/>
    </location>
</feature>
<accession>A0ABY7FJU7</accession>
<evidence type="ECO:0000256" key="1">
    <source>
        <dbReference type="SAM" id="MobiDB-lite"/>
    </source>
</evidence>
<name>A0ABY7FJU7_MYAAR</name>
<organism evidence="2 3">
    <name type="scientific">Mya arenaria</name>
    <name type="common">Soft-shell clam</name>
    <dbReference type="NCBI Taxonomy" id="6604"/>
    <lineage>
        <taxon>Eukaryota</taxon>
        <taxon>Metazoa</taxon>
        <taxon>Spiralia</taxon>
        <taxon>Lophotrochozoa</taxon>
        <taxon>Mollusca</taxon>
        <taxon>Bivalvia</taxon>
        <taxon>Autobranchia</taxon>
        <taxon>Heteroconchia</taxon>
        <taxon>Euheterodonta</taxon>
        <taxon>Imparidentia</taxon>
        <taxon>Neoheterodontei</taxon>
        <taxon>Myida</taxon>
        <taxon>Myoidea</taxon>
        <taxon>Myidae</taxon>
        <taxon>Mya</taxon>
    </lineage>
</organism>
<feature type="compositionally biased region" description="Basic and acidic residues" evidence="1">
    <location>
        <begin position="41"/>
        <end position="63"/>
    </location>
</feature>
<sequence length="226" mass="25254">MRPTNLKVTFQRRGGQEDCSGYADRVSDVRIHLTNGVTGDHLPERHMQERHYQRDHRQSRDEMSNQQRASQLLREAAALLHEQQASTAPGQNTETVTAGTEKGLVKEAGSSGGPKSFPTIMEEKLSELKGKKEEFTIRVVRRLFHATAIDQLDLKLHGVLEALKASSSDAEAILGISSSNTSADTVVDLFSPSYSADKEEKENEEMIIYNFSNFLKKFCITGVEMR</sequence>
<keyword evidence="3" id="KW-1185">Reference proteome</keyword>
<protein>
    <submittedName>
        <fullName evidence="2">Uncharacterized protein</fullName>
    </submittedName>
</protein>
<dbReference type="EMBL" id="CP111023">
    <property type="protein sequence ID" value="WAR21312.1"/>
    <property type="molecule type" value="Genomic_DNA"/>
</dbReference>
<evidence type="ECO:0000313" key="2">
    <source>
        <dbReference type="EMBL" id="WAR21312.1"/>
    </source>
</evidence>